<feature type="binding site" evidence="1">
    <location>
        <position position="68"/>
    </location>
    <ligand>
        <name>Mg(2+)</name>
        <dbReference type="ChEBI" id="CHEBI:18420"/>
        <label>1</label>
    </ligand>
</feature>
<evidence type="ECO:0000313" key="2">
    <source>
        <dbReference type="EMBL" id="TCZ76604.1"/>
    </source>
</evidence>
<evidence type="ECO:0000313" key="3">
    <source>
        <dbReference type="Proteomes" id="UP000295418"/>
    </source>
</evidence>
<dbReference type="Gene3D" id="1.10.4080.10">
    <property type="entry name" value="ADP-ribosylation/Crystallin J1"/>
    <property type="match status" value="1"/>
</dbReference>
<organism evidence="2 3">
    <name type="scientific">Paenibacillus albiflavus</name>
    <dbReference type="NCBI Taxonomy" id="2545760"/>
    <lineage>
        <taxon>Bacteria</taxon>
        <taxon>Bacillati</taxon>
        <taxon>Bacillota</taxon>
        <taxon>Bacilli</taxon>
        <taxon>Bacillales</taxon>
        <taxon>Paenibacillaceae</taxon>
        <taxon>Paenibacillus</taxon>
    </lineage>
</organism>
<keyword evidence="3" id="KW-1185">Reference proteome</keyword>
<dbReference type="RefSeq" id="WP_132418577.1">
    <property type="nucleotide sequence ID" value="NZ_SKFG01000012.1"/>
</dbReference>
<proteinExistence type="predicted"/>
<sequence length="386" mass="42735">MISFADRVKGVVFGTAYGDAMGAVIEKMTHQQITEQYGRVETVLTKWWKADLPEVVRLGRMRGQGIVTDDTLMTLALMRVYCIEKRHLDAYDMANEFVKEISFRPRYIPEFGREALILDRLFYPEKHIFNRHVLANCEPREGGYGNMVNCGAAMYIAPVGIVNACNPKGAYDEAILFASGHQISYGLEAAGVLASCVAKAFEPGVTVDNIVETALRYAKDGTKQAIQDICTLAVTLRGQKQDRSEVVARFHESIAKYSPMGDDVNRSMNKVGIPTNHYTPSRLFSIEELPLALAYMILHEGDLQEAVKDGVSSGRDTDSIGVMIGAILGAMQGVSAIPANELSVLEEVNKQNIEQNCNEFIETAAFIIQEDLQLNNLRQQQLSSIN</sequence>
<dbReference type="InterPro" id="IPR050792">
    <property type="entry name" value="ADP-ribosylglycohydrolase"/>
</dbReference>
<dbReference type="GO" id="GO:0016787">
    <property type="term" value="F:hydrolase activity"/>
    <property type="evidence" value="ECO:0007669"/>
    <property type="project" value="UniProtKB-KW"/>
</dbReference>
<gene>
    <name evidence="2" type="ORF">E0485_13515</name>
</gene>
<dbReference type="AlphaFoldDB" id="A0A4R4E9R9"/>
<feature type="binding site" evidence="1">
    <location>
        <position position="69"/>
    </location>
    <ligand>
        <name>Mg(2+)</name>
        <dbReference type="ChEBI" id="CHEBI:18420"/>
        <label>1</label>
    </ligand>
</feature>
<dbReference type="GO" id="GO:0046872">
    <property type="term" value="F:metal ion binding"/>
    <property type="evidence" value="ECO:0007669"/>
    <property type="project" value="UniProtKB-KW"/>
</dbReference>
<name>A0A4R4E9R9_9BACL</name>
<dbReference type="SUPFAM" id="SSF101478">
    <property type="entry name" value="ADP-ribosylglycohydrolase"/>
    <property type="match status" value="1"/>
</dbReference>
<comment type="caution">
    <text evidence="2">The sequence shown here is derived from an EMBL/GenBank/DDBJ whole genome shotgun (WGS) entry which is preliminary data.</text>
</comment>
<comment type="cofactor">
    <cofactor evidence="1">
        <name>Mg(2+)</name>
        <dbReference type="ChEBI" id="CHEBI:18420"/>
    </cofactor>
    <text evidence="1">Binds 2 magnesium ions per subunit.</text>
</comment>
<dbReference type="OrthoDB" id="9798107at2"/>
<accession>A0A4R4E9R9</accession>
<feature type="binding site" evidence="1">
    <location>
        <position position="319"/>
    </location>
    <ligand>
        <name>Mg(2+)</name>
        <dbReference type="ChEBI" id="CHEBI:18420"/>
        <label>1</label>
    </ligand>
</feature>
<feature type="binding site" evidence="1">
    <location>
        <position position="318"/>
    </location>
    <ligand>
        <name>Mg(2+)</name>
        <dbReference type="ChEBI" id="CHEBI:18420"/>
        <label>1</label>
    </ligand>
</feature>
<dbReference type="PANTHER" id="PTHR16222">
    <property type="entry name" value="ADP-RIBOSYLGLYCOHYDROLASE"/>
    <property type="match status" value="1"/>
</dbReference>
<dbReference type="EMBL" id="SKFG01000012">
    <property type="protein sequence ID" value="TCZ76604.1"/>
    <property type="molecule type" value="Genomic_DNA"/>
</dbReference>
<dbReference type="InterPro" id="IPR005502">
    <property type="entry name" value="Ribosyl_crysJ1"/>
</dbReference>
<reference evidence="2 3" key="1">
    <citation type="submission" date="2019-03" db="EMBL/GenBank/DDBJ databases">
        <authorList>
            <person name="Kim M.K.M."/>
        </authorList>
    </citation>
    <scope>NUCLEOTIDE SEQUENCE [LARGE SCALE GENOMIC DNA]</scope>
    <source>
        <strain evidence="2 3">18JY21-1</strain>
    </source>
</reference>
<keyword evidence="1" id="KW-0479">Metal-binding</keyword>
<dbReference type="Pfam" id="PF03747">
    <property type="entry name" value="ADP_ribosyl_GH"/>
    <property type="match status" value="1"/>
</dbReference>
<feature type="binding site" evidence="1">
    <location>
        <position position="316"/>
    </location>
    <ligand>
        <name>Mg(2+)</name>
        <dbReference type="ChEBI" id="CHEBI:18420"/>
        <label>1</label>
    </ligand>
</feature>
<evidence type="ECO:0000256" key="1">
    <source>
        <dbReference type="PIRSR" id="PIRSR605502-1"/>
    </source>
</evidence>
<keyword evidence="1" id="KW-0460">Magnesium</keyword>
<dbReference type="InterPro" id="IPR036705">
    <property type="entry name" value="Ribosyl_crysJ1_sf"/>
</dbReference>
<dbReference type="PANTHER" id="PTHR16222:SF12">
    <property type="entry name" value="ADP-RIBOSYLGLYCOHYDROLASE-RELATED"/>
    <property type="match status" value="1"/>
</dbReference>
<feature type="binding site" evidence="1">
    <location>
        <position position="70"/>
    </location>
    <ligand>
        <name>Mg(2+)</name>
        <dbReference type="ChEBI" id="CHEBI:18420"/>
        <label>1</label>
    </ligand>
</feature>
<protein>
    <submittedName>
        <fullName evidence="2">ADP-ribosylglycohydrolase family protein</fullName>
    </submittedName>
</protein>
<dbReference type="Proteomes" id="UP000295418">
    <property type="component" value="Unassembled WGS sequence"/>
</dbReference>
<keyword evidence="2" id="KW-0378">Hydrolase</keyword>